<evidence type="ECO:0000256" key="1">
    <source>
        <dbReference type="SAM" id="MobiDB-lite"/>
    </source>
</evidence>
<reference evidence="2 3" key="1">
    <citation type="submission" date="2017-08" db="EMBL/GenBank/DDBJ databases">
        <title>Mesorhizobium wenxinae sp. nov., a novel rhizobial species isolated from root nodules of chickpea (Cicer arietinum L.).</title>
        <authorList>
            <person name="Zhang J."/>
        </authorList>
    </citation>
    <scope>NUCLEOTIDE SEQUENCE [LARGE SCALE GENOMIC DNA]</scope>
    <source>
        <strain evidence="3">WYCCWR 10019</strain>
    </source>
</reference>
<dbReference type="EMBL" id="NPKH01000023">
    <property type="protein sequence ID" value="PAP94020.1"/>
    <property type="molecule type" value="Genomic_DNA"/>
</dbReference>
<comment type="caution">
    <text evidence="2">The sequence shown here is derived from an EMBL/GenBank/DDBJ whole genome shotgun (WGS) entry which is preliminary data.</text>
</comment>
<keyword evidence="3" id="KW-1185">Reference proteome</keyword>
<organism evidence="2 3">
    <name type="scientific">Mesorhizobium wenxiniae</name>
    <dbReference type="NCBI Taxonomy" id="2014805"/>
    <lineage>
        <taxon>Bacteria</taxon>
        <taxon>Pseudomonadati</taxon>
        <taxon>Pseudomonadota</taxon>
        <taxon>Alphaproteobacteria</taxon>
        <taxon>Hyphomicrobiales</taxon>
        <taxon>Phyllobacteriaceae</taxon>
        <taxon>Mesorhizobium</taxon>
    </lineage>
</organism>
<sequence length="97" mass="10825">MTMNASETKHTPVAWRVLAEPDLPVHFARTKADADHLVNNLLTYRKGCTKAWAEPLYLISTATSSPIPDDTLNEIAADNEAARDDEFNTWTDGDDKH</sequence>
<proteinExistence type="predicted"/>
<dbReference type="Proteomes" id="UP000215931">
    <property type="component" value="Unassembled WGS sequence"/>
</dbReference>
<protein>
    <submittedName>
        <fullName evidence="2">Uncharacterized protein</fullName>
    </submittedName>
</protein>
<evidence type="ECO:0000313" key="2">
    <source>
        <dbReference type="EMBL" id="PAP94020.1"/>
    </source>
</evidence>
<feature type="region of interest" description="Disordered" evidence="1">
    <location>
        <begin position="78"/>
        <end position="97"/>
    </location>
</feature>
<dbReference type="AlphaFoldDB" id="A0A271KEA6"/>
<name>A0A271KEA6_9HYPH</name>
<accession>A0A271KEA6</accession>
<evidence type="ECO:0000313" key="3">
    <source>
        <dbReference type="Proteomes" id="UP000215931"/>
    </source>
</evidence>
<gene>
    <name evidence="2" type="ORF">CIT31_16775</name>
</gene>